<dbReference type="GO" id="GO:0051082">
    <property type="term" value="F:unfolded protein binding"/>
    <property type="evidence" value="ECO:0007669"/>
    <property type="project" value="TreeGrafter"/>
</dbReference>
<accession>A0A4Q0A2P9</accession>
<dbReference type="GO" id="GO:0006457">
    <property type="term" value="P:protein folding"/>
    <property type="evidence" value="ECO:0007669"/>
    <property type="project" value="TreeGrafter"/>
</dbReference>
<evidence type="ECO:0000313" key="2">
    <source>
        <dbReference type="EMBL" id="RKP40416.1"/>
    </source>
</evidence>
<gene>
    <name evidence="2" type="ORF">BJ085DRAFT_17822</name>
</gene>
<dbReference type="PANTHER" id="PTHR35329:SF1">
    <property type="entry name" value="CHITIN SYNTHASE EXPORT CHAPERONE"/>
    <property type="match status" value="1"/>
</dbReference>
<dbReference type="AlphaFoldDB" id="A0A4Q0A2P9"/>
<keyword evidence="1" id="KW-0472">Membrane</keyword>
<evidence type="ECO:0000313" key="3">
    <source>
        <dbReference type="Proteomes" id="UP000268162"/>
    </source>
</evidence>
<dbReference type="Proteomes" id="UP000268162">
    <property type="component" value="Unassembled WGS sequence"/>
</dbReference>
<feature type="transmembrane region" description="Helical" evidence="1">
    <location>
        <begin position="49"/>
        <end position="66"/>
    </location>
</feature>
<organism evidence="2 3">
    <name type="scientific">Dimargaris cristalligena</name>
    <dbReference type="NCBI Taxonomy" id="215637"/>
    <lineage>
        <taxon>Eukaryota</taxon>
        <taxon>Fungi</taxon>
        <taxon>Fungi incertae sedis</taxon>
        <taxon>Zoopagomycota</taxon>
        <taxon>Kickxellomycotina</taxon>
        <taxon>Dimargaritomycetes</taxon>
        <taxon>Dimargaritales</taxon>
        <taxon>Dimargaritaceae</taxon>
        <taxon>Dimargaris</taxon>
    </lineage>
</organism>
<proteinExistence type="predicted"/>
<feature type="transmembrane region" description="Helical" evidence="1">
    <location>
        <begin position="218"/>
        <end position="239"/>
    </location>
</feature>
<dbReference type="PANTHER" id="PTHR35329">
    <property type="entry name" value="CHITIN SYNTHASE EXPORT CHAPERONE"/>
    <property type="match status" value="1"/>
</dbReference>
<dbReference type="EMBL" id="ML002210">
    <property type="protein sequence ID" value="RKP40416.1"/>
    <property type="molecule type" value="Genomic_DNA"/>
</dbReference>
<dbReference type="STRING" id="215637.A0A4Q0A2P9"/>
<keyword evidence="1" id="KW-1133">Transmembrane helix</keyword>
<dbReference type="InterPro" id="IPR022057">
    <property type="entry name" value="Chs7"/>
</dbReference>
<feature type="transmembrane region" description="Helical" evidence="1">
    <location>
        <begin position="180"/>
        <end position="211"/>
    </location>
</feature>
<protein>
    <submittedName>
        <fullName evidence="2">Chitin synthase III catalytic subunit</fullName>
    </submittedName>
</protein>
<dbReference type="GO" id="GO:0005789">
    <property type="term" value="C:endoplasmic reticulum membrane"/>
    <property type="evidence" value="ECO:0007669"/>
    <property type="project" value="TreeGrafter"/>
</dbReference>
<name>A0A4Q0A2P9_9FUNG</name>
<feature type="transmembrane region" description="Helical" evidence="1">
    <location>
        <begin position="251"/>
        <end position="272"/>
    </location>
</feature>
<feature type="transmembrane region" description="Helical" evidence="1">
    <location>
        <begin position="78"/>
        <end position="99"/>
    </location>
</feature>
<dbReference type="Pfam" id="PF12271">
    <property type="entry name" value="Chs7"/>
    <property type="match status" value="1"/>
</dbReference>
<keyword evidence="1" id="KW-0812">Transmembrane</keyword>
<sequence length="342" mass="38261">MQYGSLQEFCAQPSSPICNIFALRPPAKCIIMGESISGGTVRLVNIGDFVISTLSIIIIAYVCFRIKGKLSGVGRQEFSYIYLLYTGVLVCQILSIDWYFKDVSPWIACIHVALTIATFWCLLLNALIAFQIFPDGSRVSLTVLLMSTFLVFVGSLYITLDTRIGLTSALLPLDGRGGLVSPALFTLYITFPLVAISVYLFCQTLLVLWFLTIRRPLAFLYGSLVCFVLGQVFLLLVSQPLCESSNESMDALMFTTAFNTTSLCLLYIYWAAVTAGKLCGQLVVISLVPSGHVGKWSTLDTYNYGHLWLITSWPRLIFRVLPPFFLTYVDEWDEYETVQLKH</sequence>
<reference evidence="3" key="1">
    <citation type="journal article" date="2018" name="Nat. Microbiol.">
        <title>Leveraging single-cell genomics to expand the fungal tree of life.</title>
        <authorList>
            <person name="Ahrendt S.R."/>
            <person name="Quandt C.A."/>
            <person name="Ciobanu D."/>
            <person name="Clum A."/>
            <person name="Salamov A."/>
            <person name="Andreopoulos B."/>
            <person name="Cheng J.F."/>
            <person name="Woyke T."/>
            <person name="Pelin A."/>
            <person name="Henrissat B."/>
            <person name="Reynolds N.K."/>
            <person name="Benny G.L."/>
            <person name="Smith M.E."/>
            <person name="James T.Y."/>
            <person name="Grigoriev I.V."/>
        </authorList>
    </citation>
    <scope>NUCLEOTIDE SEQUENCE [LARGE SCALE GENOMIC DNA]</scope>
    <source>
        <strain evidence="3">RSA 468</strain>
    </source>
</reference>
<evidence type="ECO:0000256" key="1">
    <source>
        <dbReference type="SAM" id="Phobius"/>
    </source>
</evidence>
<feature type="transmembrane region" description="Helical" evidence="1">
    <location>
        <begin position="105"/>
        <end position="127"/>
    </location>
</feature>
<keyword evidence="3" id="KW-1185">Reference proteome</keyword>
<feature type="transmembrane region" description="Helical" evidence="1">
    <location>
        <begin position="139"/>
        <end position="160"/>
    </location>
</feature>